<dbReference type="Pfam" id="PF07797">
    <property type="entry name" value="DUF1639"/>
    <property type="match status" value="1"/>
</dbReference>
<name>A0AAV3NST6_LITER</name>
<protein>
    <submittedName>
        <fullName evidence="1">Uncharacterized protein</fullName>
    </submittedName>
</protein>
<keyword evidence="2" id="KW-1185">Reference proteome</keyword>
<reference evidence="1 2" key="1">
    <citation type="submission" date="2024-01" db="EMBL/GenBank/DDBJ databases">
        <title>The complete chloroplast genome sequence of Lithospermum erythrorhizon: insights into the phylogenetic relationship among Boraginaceae species and the maternal lineages of purple gromwells.</title>
        <authorList>
            <person name="Okada T."/>
            <person name="Watanabe K."/>
        </authorList>
    </citation>
    <scope>NUCLEOTIDE SEQUENCE [LARGE SCALE GENOMIC DNA]</scope>
</reference>
<sequence>MASSTIPAKLTCKKSELKGHATYPSEHCFHTGKISKKNPKVLLAQDHVDNLNFIDDKSVDNEFGGEIMINTTALMQTSDTNQVKEEPMAKTRNLRPRRAMKKKSLNGKDGVVEKGIESIPEKKDELLKQENVEKFNGVEKAKKVKFSVSLTRQEIEEDVYAFTGLRAARRPKRKRAKAVQKNLDNVFPGLWLKDVRPDSYKVHEHSMKIWDICRDRSLEAIDFKFWRYHWPSLLLKMKESSSEVFVGLSFVQLL</sequence>
<dbReference type="PANTHER" id="PTHR33130:SF41">
    <property type="entry name" value="NEUROFILAMENT HEAVY POLYPEPTIDE-LIKE"/>
    <property type="match status" value="1"/>
</dbReference>
<gene>
    <name evidence="1" type="ORF">LIER_03303</name>
</gene>
<dbReference type="AlphaFoldDB" id="A0AAV3NST6"/>
<evidence type="ECO:0000313" key="1">
    <source>
        <dbReference type="EMBL" id="GAA0142395.1"/>
    </source>
</evidence>
<evidence type="ECO:0000313" key="2">
    <source>
        <dbReference type="Proteomes" id="UP001454036"/>
    </source>
</evidence>
<accession>A0AAV3NST6</accession>
<dbReference type="PANTHER" id="PTHR33130">
    <property type="entry name" value="PUTATIVE (DUF1639)-RELATED"/>
    <property type="match status" value="1"/>
</dbReference>
<dbReference type="InterPro" id="IPR012438">
    <property type="entry name" value="DUF1639"/>
</dbReference>
<organism evidence="1 2">
    <name type="scientific">Lithospermum erythrorhizon</name>
    <name type="common">Purple gromwell</name>
    <name type="synonym">Lithospermum officinale var. erythrorhizon</name>
    <dbReference type="NCBI Taxonomy" id="34254"/>
    <lineage>
        <taxon>Eukaryota</taxon>
        <taxon>Viridiplantae</taxon>
        <taxon>Streptophyta</taxon>
        <taxon>Embryophyta</taxon>
        <taxon>Tracheophyta</taxon>
        <taxon>Spermatophyta</taxon>
        <taxon>Magnoliopsida</taxon>
        <taxon>eudicotyledons</taxon>
        <taxon>Gunneridae</taxon>
        <taxon>Pentapetalae</taxon>
        <taxon>asterids</taxon>
        <taxon>lamiids</taxon>
        <taxon>Boraginales</taxon>
        <taxon>Boraginaceae</taxon>
        <taxon>Boraginoideae</taxon>
        <taxon>Lithospermeae</taxon>
        <taxon>Lithospermum</taxon>
    </lineage>
</organism>
<comment type="caution">
    <text evidence="1">The sequence shown here is derived from an EMBL/GenBank/DDBJ whole genome shotgun (WGS) entry which is preliminary data.</text>
</comment>
<proteinExistence type="predicted"/>
<dbReference type="Proteomes" id="UP001454036">
    <property type="component" value="Unassembled WGS sequence"/>
</dbReference>
<dbReference type="EMBL" id="BAABME010000393">
    <property type="protein sequence ID" value="GAA0142395.1"/>
    <property type="molecule type" value="Genomic_DNA"/>
</dbReference>